<feature type="region of interest" description="Disordered" evidence="4">
    <location>
        <begin position="522"/>
        <end position="559"/>
    </location>
</feature>
<proteinExistence type="inferred from homology"/>
<dbReference type="Pfam" id="PF08596">
    <property type="entry name" value="Lgl_C"/>
    <property type="match status" value="1"/>
</dbReference>
<dbReference type="GO" id="GO:0005096">
    <property type="term" value="F:GTPase activator activity"/>
    <property type="evidence" value="ECO:0007669"/>
    <property type="project" value="TreeGrafter"/>
</dbReference>
<dbReference type="GO" id="GO:0006887">
    <property type="term" value="P:exocytosis"/>
    <property type="evidence" value="ECO:0007669"/>
    <property type="project" value="UniProtKB-KW"/>
</dbReference>
<dbReference type="SUPFAM" id="SSF50978">
    <property type="entry name" value="WD40 repeat-like"/>
    <property type="match status" value="2"/>
</dbReference>
<feature type="compositionally biased region" description="Low complexity" evidence="4">
    <location>
        <begin position="922"/>
        <end position="935"/>
    </location>
</feature>
<feature type="compositionally biased region" description="Low complexity" evidence="4">
    <location>
        <begin position="594"/>
        <end position="611"/>
    </location>
</feature>
<evidence type="ECO:0000259" key="5">
    <source>
        <dbReference type="Pfam" id="PF08596"/>
    </source>
</evidence>
<evidence type="ECO:0000256" key="1">
    <source>
        <dbReference type="ARBA" id="ARBA00008070"/>
    </source>
</evidence>
<dbReference type="GO" id="GO:0045159">
    <property type="term" value="F:myosin II binding"/>
    <property type="evidence" value="ECO:0007669"/>
    <property type="project" value="TreeGrafter"/>
</dbReference>
<comment type="similarity">
    <text evidence="1">Belongs to the WD repeat L(2)GL family.</text>
</comment>
<dbReference type="CDD" id="cd15873">
    <property type="entry name" value="R-SNARE_STXBP5_6"/>
    <property type="match status" value="1"/>
</dbReference>
<dbReference type="GO" id="GO:0005886">
    <property type="term" value="C:plasma membrane"/>
    <property type="evidence" value="ECO:0007669"/>
    <property type="project" value="TreeGrafter"/>
</dbReference>
<dbReference type="AlphaFoldDB" id="A0A9P6IZY6"/>
<dbReference type="OrthoDB" id="19944at2759"/>
<feature type="domain" description="Lethal giant larvae (Lgl)-like C-terminal" evidence="5">
    <location>
        <begin position="959"/>
        <end position="1158"/>
    </location>
</feature>
<dbReference type="Proteomes" id="UP000749646">
    <property type="component" value="Unassembled WGS sequence"/>
</dbReference>
<protein>
    <recommendedName>
        <fullName evidence="5">Lethal giant larvae (Lgl)-like C-terminal domain-containing protein</fullName>
    </recommendedName>
</protein>
<dbReference type="InterPro" id="IPR001680">
    <property type="entry name" value="WD40_rpt"/>
</dbReference>
<dbReference type="InterPro" id="IPR036322">
    <property type="entry name" value="WD40_repeat_dom_sf"/>
</dbReference>
<feature type="region of interest" description="Disordered" evidence="4">
    <location>
        <begin position="1168"/>
        <end position="1193"/>
    </location>
</feature>
<dbReference type="Gene3D" id="1.20.5.110">
    <property type="match status" value="1"/>
</dbReference>
<evidence type="ECO:0000313" key="7">
    <source>
        <dbReference type="Proteomes" id="UP000749646"/>
    </source>
</evidence>
<gene>
    <name evidence="6" type="ORF">BGZ65_003053</name>
</gene>
<dbReference type="GO" id="GO:0005737">
    <property type="term" value="C:cytoplasm"/>
    <property type="evidence" value="ECO:0007669"/>
    <property type="project" value="TreeGrafter"/>
</dbReference>
<dbReference type="InterPro" id="IPR013905">
    <property type="entry name" value="Lgl_C_dom"/>
</dbReference>
<feature type="region of interest" description="Disordered" evidence="4">
    <location>
        <begin position="858"/>
        <end position="935"/>
    </location>
</feature>
<name>A0A9P6IZY6_9FUNG</name>
<reference evidence="6" key="1">
    <citation type="journal article" date="2020" name="Fungal Divers.">
        <title>Resolving the Mortierellaceae phylogeny through synthesis of multi-gene phylogenetics and phylogenomics.</title>
        <authorList>
            <person name="Vandepol N."/>
            <person name="Liber J."/>
            <person name="Desiro A."/>
            <person name="Na H."/>
            <person name="Kennedy M."/>
            <person name="Barry K."/>
            <person name="Grigoriev I.V."/>
            <person name="Miller A.N."/>
            <person name="O'Donnell K."/>
            <person name="Stajich J.E."/>
            <person name="Bonito G."/>
        </authorList>
    </citation>
    <scope>NUCLEOTIDE SEQUENCE</scope>
    <source>
        <strain evidence="6">MES-2147</strain>
    </source>
</reference>
<dbReference type="PANTHER" id="PTHR10241">
    <property type="entry name" value="LETHAL 2 GIANT LARVAE PROTEIN"/>
    <property type="match status" value="1"/>
</dbReference>
<dbReference type="SUPFAM" id="SSF58038">
    <property type="entry name" value="SNARE fusion complex"/>
    <property type="match status" value="1"/>
</dbReference>
<organism evidence="6 7">
    <name type="scientific">Modicella reniformis</name>
    <dbReference type="NCBI Taxonomy" id="1440133"/>
    <lineage>
        <taxon>Eukaryota</taxon>
        <taxon>Fungi</taxon>
        <taxon>Fungi incertae sedis</taxon>
        <taxon>Mucoromycota</taxon>
        <taxon>Mortierellomycotina</taxon>
        <taxon>Mortierellomycetes</taxon>
        <taxon>Mortierellales</taxon>
        <taxon>Mortierellaceae</taxon>
        <taxon>Modicella</taxon>
    </lineage>
</organism>
<keyword evidence="2" id="KW-0268">Exocytosis</keyword>
<feature type="compositionally biased region" description="Polar residues" evidence="4">
    <location>
        <begin position="571"/>
        <end position="587"/>
    </location>
</feature>
<evidence type="ECO:0000256" key="4">
    <source>
        <dbReference type="SAM" id="MobiDB-lite"/>
    </source>
</evidence>
<dbReference type="PROSITE" id="PS50082">
    <property type="entry name" value="WD_REPEATS_2"/>
    <property type="match status" value="1"/>
</dbReference>
<feature type="repeat" description="WD" evidence="3">
    <location>
        <begin position="186"/>
        <end position="227"/>
    </location>
</feature>
<evidence type="ECO:0000256" key="3">
    <source>
        <dbReference type="PROSITE-ProRule" id="PRU00221"/>
    </source>
</evidence>
<evidence type="ECO:0000256" key="2">
    <source>
        <dbReference type="ARBA" id="ARBA00022483"/>
    </source>
</evidence>
<dbReference type="GO" id="GO:0006893">
    <property type="term" value="P:Golgi to plasma membrane transport"/>
    <property type="evidence" value="ECO:0007669"/>
    <property type="project" value="TreeGrafter"/>
</dbReference>
<feature type="compositionally biased region" description="Polar residues" evidence="4">
    <location>
        <begin position="748"/>
        <end position="765"/>
    </location>
</feature>
<accession>A0A9P6IZY6</accession>
<dbReference type="GO" id="GO:0019905">
    <property type="term" value="F:syntaxin binding"/>
    <property type="evidence" value="ECO:0007669"/>
    <property type="project" value="TreeGrafter"/>
</dbReference>
<feature type="region of interest" description="Disordered" evidence="4">
    <location>
        <begin position="745"/>
        <end position="773"/>
    </location>
</feature>
<evidence type="ECO:0000313" key="6">
    <source>
        <dbReference type="EMBL" id="KAF9955977.1"/>
    </source>
</evidence>
<dbReference type="InterPro" id="IPR015943">
    <property type="entry name" value="WD40/YVTN_repeat-like_dom_sf"/>
</dbReference>
<dbReference type="Gene3D" id="2.130.10.10">
    <property type="entry name" value="YVTN repeat-like/Quinoprotein amine dehydrogenase"/>
    <property type="match status" value="2"/>
</dbReference>
<comment type="caution">
    <text evidence="6">The sequence shown here is derived from an EMBL/GenBank/DDBJ whole genome shotgun (WGS) entry which is preliminary data.</text>
</comment>
<keyword evidence="3" id="KW-0853">WD repeat</keyword>
<dbReference type="PANTHER" id="PTHR10241:SF25">
    <property type="entry name" value="TOMOSYN, ISOFORM C"/>
    <property type="match status" value="1"/>
</dbReference>
<feature type="compositionally biased region" description="Pro residues" evidence="4">
    <location>
        <begin position="658"/>
        <end position="672"/>
    </location>
</feature>
<dbReference type="EMBL" id="JAAAHW010006721">
    <property type="protein sequence ID" value="KAF9955977.1"/>
    <property type="molecule type" value="Genomic_DNA"/>
</dbReference>
<feature type="compositionally biased region" description="Low complexity" evidence="4">
    <location>
        <begin position="860"/>
        <end position="890"/>
    </location>
</feature>
<feature type="region of interest" description="Disordered" evidence="4">
    <location>
        <begin position="571"/>
        <end position="611"/>
    </location>
</feature>
<feature type="region of interest" description="Disordered" evidence="4">
    <location>
        <begin position="649"/>
        <end position="672"/>
    </location>
</feature>
<sequence length="1246" mass="136814">MAVDPVQGLLACGTFKGAIAVTGAPDLAGYLELEEAVSVKMMTFQPGSPVLIVVDAKNAITVFDLIKRQRLFVRNARSIVTCMQLLSGSNWLFHGLRDGTVDVFDVYRGQAVPYRIPNILPEGNKHSLVISIKAHPRDNNQLLIAYNTGVALWNLKQKSVIRTFIYEIPPGAMGGVSAGDGTLGLNGGRYPQVTVISWRPDGIGFVSGYDDGCFVFWDIRQEKPVLARTIHEINVNIPGTRPASERDAAQFVPIYQLSWCFQGRKDETTLIVAGGTGSIDPYGLHLFDFTAKPDYRNPKRHYTLTLESDMLDFVVLPRESPWFNGALDPVSILVLTNRGGVISFGFASPIPQALPSTLSFIEPRLIAAKVYGQLPQDLYNHLVNGRNHGTTRQVMPRIPLRGIQLGPIDDSRLCRDILVTAHGDRSIRFWEGATFRPLHHLTVELDHLFFKDQVEIVMFEFSVYNQVLVVGFSNGNWIYGRPSIQSGLSRQPSHARTMTEEFEAEALLADLKDVMIISEHEHQTRTGEAYPSDTNQKRLPRSPHQPIPEHAPAQPLQNHPVLPRELVPKSVETQAAPQPNDSKTVSPSALVYEQGSTPQEQQPLQQQQQQVPINQDFADANPEVHAPDIGEVLNHPIPSAPVDPIVVRDLPTGELNPGSPPPNRAPSPSLPPRPAFVEVSLPKGSEFSNVFKSSSHLGRINQIAVSKCGLVAVSDEFYAISITDTHSGRVLHVEDLKVVMLDREKNEQPQGTPHDSDTNRPNNHGDQAPVDPKTLQRVGVVITTLQFVVSTTSDQDKTPSLLLIAGSTNGIYLIFAISPSPIDESVRQVRKVETFQTKEQYASIHTSIINVISLSETPASDDASSQSTASSTLTPSTATATAVSSTGSMAQTQAALDPMHHHSPSRRSGDESRFVSGHRPSLSEPSASEGSSSKTTSVYSTLKDAQGKVISKAQQRLNYLVCVSEFGIRLHMNCTSRRINKVDFSSSDQGHAHHDNQLSSKYGRILAANVVYHQGACCILCVAESGRILLFSVPKLDLIPLPVPGGELRLPIVMEPERLREAVILSDGRIFVPILKYEFRLYSLWGHDRWVRTPQGLIQERSAESSTFLQLYDHGIQIPPRPTNTPTSPTFKDWFGFGSSAEEAPSQEDLDELLGGEHYRAENPILRRAGVQGPPGTKPLPPPKDGGATTGLSGMMNETLQGLNERGQKLGAIGDKTAEMRVVSNDFLAAARELNAKNANKKWYDF</sequence>
<keyword evidence="7" id="KW-1185">Reference proteome</keyword>